<sequence length="623" mass="71152">MSRWQTRFGRPEVDEEADSWVHSWQRQTLVEDARSRALDDNQLEAIPWGEAPPPDVSMEVRAEAHDRIKSWLRVEEAALGRAFGDSHVAPRSLPLTNVKPTATRVRNPPKPLSKAQPKKPTTLTQATPPPSRPGPLPKAKADPQRLARQDAAVSRRLALEIARVSALQEALATRAAARTLLHHAWGAWTDSVQCSRLRASQARRLHARALGGETLRAWHRVASSQARQRHTAQMEAVREAMAALDRLAAQHNRVRVLLRFMAQWRANTVVAKRDRREGSEVHRRRQLAIALLSTALVPPRQTSQSTSPALPTQERTLHPLRSWTPVKAPSPLSAHSCKATSPTPPVVKLPRRKVVRVFAPPPAIVDMHARMAERQARWAQLQDKYKQKQAAAAALEEEARVAEAAAEAAARAAAAEKKRALEREARRCAEAKRQAQQLRRQQLQLATHHAARATVFWRGFHPWRQRHLRLKRQTIKADNWRHDALMQAALRWWRQFVANAKESRAQQLEEALDDARWYYRYRQSRACLALWKAALGRTRLLEVSLAQQHAWRLCADVWRLMHRCVADRTECLRRAANHMQHRWLGRLWASWRFAVREWQAEAAAAAEKQALRAQVHRWLQEAG</sequence>
<feature type="coiled-coil region" evidence="1">
    <location>
        <begin position="378"/>
        <end position="441"/>
    </location>
</feature>
<organism evidence="3 4">
    <name type="scientific">Achlya hypogyna</name>
    <name type="common">Oomycete</name>
    <name type="synonym">Protoachlya hypogyna</name>
    <dbReference type="NCBI Taxonomy" id="1202772"/>
    <lineage>
        <taxon>Eukaryota</taxon>
        <taxon>Sar</taxon>
        <taxon>Stramenopiles</taxon>
        <taxon>Oomycota</taxon>
        <taxon>Saprolegniomycetes</taxon>
        <taxon>Saprolegniales</taxon>
        <taxon>Achlyaceae</taxon>
        <taxon>Achlya</taxon>
    </lineage>
</organism>
<gene>
    <name evidence="3" type="ORF">ACHHYP_16545</name>
</gene>
<accession>A0A1V9ZE32</accession>
<dbReference type="OrthoDB" id="77033at2759"/>
<keyword evidence="4" id="KW-1185">Reference proteome</keyword>
<name>A0A1V9ZE32_ACHHY</name>
<evidence type="ECO:0008006" key="5">
    <source>
        <dbReference type="Google" id="ProtNLM"/>
    </source>
</evidence>
<evidence type="ECO:0000313" key="3">
    <source>
        <dbReference type="EMBL" id="OQR96264.1"/>
    </source>
</evidence>
<dbReference type="Proteomes" id="UP000243579">
    <property type="component" value="Unassembled WGS sequence"/>
</dbReference>
<feature type="region of interest" description="Disordered" evidence="2">
    <location>
        <begin position="1"/>
        <end position="21"/>
    </location>
</feature>
<comment type="caution">
    <text evidence="3">The sequence shown here is derived from an EMBL/GenBank/DDBJ whole genome shotgun (WGS) entry which is preliminary data.</text>
</comment>
<reference evidence="3 4" key="1">
    <citation type="journal article" date="2014" name="Genome Biol. Evol.">
        <title>The secreted proteins of Achlya hypogyna and Thraustotheca clavata identify the ancestral oomycete secretome and reveal gene acquisitions by horizontal gene transfer.</title>
        <authorList>
            <person name="Misner I."/>
            <person name="Blouin N."/>
            <person name="Leonard G."/>
            <person name="Richards T.A."/>
            <person name="Lane C.E."/>
        </authorList>
    </citation>
    <scope>NUCLEOTIDE SEQUENCE [LARGE SCALE GENOMIC DNA]</scope>
    <source>
        <strain evidence="3 4">ATCC 48635</strain>
    </source>
</reference>
<dbReference type="EMBL" id="JNBR01000151">
    <property type="protein sequence ID" value="OQR96264.1"/>
    <property type="molecule type" value="Genomic_DNA"/>
</dbReference>
<dbReference type="AlphaFoldDB" id="A0A1V9ZE32"/>
<keyword evidence="1" id="KW-0175">Coiled coil</keyword>
<evidence type="ECO:0000313" key="4">
    <source>
        <dbReference type="Proteomes" id="UP000243579"/>
    </source>
</evidence>
<feature type="compositionally biased region" description="Basic and acidic residues" evidence="2">
    <location>
        <begin position="139"/>
        <end position="148"/>
    </location>
</feature>
<evidence type="ECO:0000256" key="1">
    <source>
        <dbReference type="SAM" id="Coils"/>
    </source>
</evidence>
<proteinExistence type="predicted"/>
<evidence type="ECO:0000256" key="2">
    <source>
        <dbReference type="SAM" id="MobiDB-lite"/>
    </source>
</evidence>
<feature type="region of interest" description="Disordered" evidence="2">
    <location>
        <begin position="87"/>
        <end position="149"/>
    </location>
</feature>
<protein>
    <recommendedName>
        <fullName evidence="5">Sfi1 spindle body domain-containing protein</fullName>
    </recommendedName>
</protein>
<feature type="compositionally biased region" description="Pro residues" evidence="2">
    <location>
        <begin position="127"/>
        <end position="136"/>
    </location>
</feature>